<organism evidence="10 11">
    <name type="scientific">Clostridium scatologenes</name>
    <dbReference type="NCBI Taxonomy" id="1548"/>
    <lineage>
        <taxon>Bacteria</taxon>
        <taxon>Bacillati</taxon>
        <taxon>Bacillota</taxon>
        <taxon>Clostridia</taxon>
        <taxon>Eubacteriales</taxon>
        <taxon>Clostridiaceae</taxon>
        <taxon>Clostridium</taxon>
    </lineage>
</organism>
<dbReference type="CDD" id="cd07346">
    <property type="entry name" value="ABC_6TM_exporters"/>
    <property type="match status" value="1"/>
</dbReference>
<keyword evidence="4" id="KW-0067">ATP-binding</keyword>
<dbReference type="GO" id="GO:0034040">
    <property type="term" value="F:ATPase-coupled lipid transmembrane transporter activity"/>
    <property type="evidence" value="ECO:0007669"/>
    <property type="project" value="TreeGrafter"/>
</dbReference>
<dbReference type="InterPro" id="IPR039421">
    <property type="entry name" value="Type_1_exporter"/>
</dbReference>
<keyword evidence="3" id="KW-0547">Nucleotide-binding</keyword>
<dbReference type="InterPro" id="IPR027417">
    <property type="entry name" value="P-loop_NTPase"/>
</dbReference>
<dbReference type="STRING" id="1548.CSCA_0045"/>
<dbReference type="KEGG" id="csq:CSCA_0045"/>
<dbReference type="InterPro" id="IPR003439">
    <property type="entry name" value="ABC_transporter-like_ATP-bd"/>
</dbReference>
<evidence type="ECO:0000259" key="8">
    <source>
        <dbReference type="PROSITE" id="PS50893"/>
    </source>
</evidence>
<dbReference type="Gene3D" id="1.20.1560.10">
    <property type="entry name" value="ABC transporter type 1, transmembrane domain"/>
    <property type="match status" value="1"/>
</dbReference>
<evidence type="ECO:0000256" key="3">
    <source>
        <dbReference type="ARBA" id="ARBA00022741"/>
    </source>
</evidence>
<dbReference type="Gene3D" id="3.40.50.300">
    <property type="entry name" value="P-loop containing nucleotide triphosphate hydrolases"/>
    <property type="match status" value="1"/>
</dbReference>
<feature type="transmembrane region" description="Helical" evidence="7">
    <location>
        <begin position="162"/>
        <end position="181"/>
    </location>
</feature>
<reference evidence="10 11" key="1">
    <citation type="journal article" date="2015" name="J. Biotechnol.">
        <title>Complete genome sequence of a malodorant-producing acetogen, Clostridium scatologenes ATCC 25775(T).</title>
        <authorList>
            <person name="Zhu Z."/>
            <person name="Guo T."/>
            <person name="Zheng H."/>
            <person name="Song T."/>
            <person name="Ouyang P."/>
            <person name="Xie J."/>
        </authorList>
    </citation>
    <scope>NUCLEOTIDE SEQUENCE [LARGE SCALE GENOMIC DNA]</scope>
    <source>
        <strain evidence="10 11">ATCC 25775</strain>
    </source>
</reference>
<keyword evidence="5 7" id="KW-1133">Transmembrane helix</keyword>
<evidence type="ECO:0000313" key="11">
    <source>
        <dbReference type="Proteomes" id="UP000033115"/>
    </source>
</evidence>
<feature type="domain" description="ABC transporter" evidence="8">
    <location>
        <begin position="337"/>
        <end position="565"/>
    </location>
</feature>
<accession>A0A0E3JY25</accession>
<dbReference type="HOGENOM" id="CLU_000604_84_3_9"/>
<keyword evidence="2 7" id="KW-0812">Transmembrane</keyword>
<evidence type="ECO:0000259" key="9">
    <source>
        <dbReference type="PROSITE" id="PS50929"/>
    </source>
</evidence>
<dbReference type="PANTHER" id="PTHR24221">
    <property type="entry name" value="ATP-BINDING CASSETTE SUB-FAMILY B"/>
    <property type="match status" value="1"/>
</dbReference>
<feature type="transmembrane region" description="Helical" evidence="7">
    <location>
        <begin position="245"/>
        <end position="266"/>
    </location>
</feature>
<evidence type="ECO:0000313" key="10">
    <source>
        <dbReference type="EMBL" id="AKA67170.1"/>
    </source>
</evidence>
<dbReference type="SUPFAM" id="SSF52540">
    <property type="entry name" value="P-loop containing nucleoside triphosphate hydrolases"/>
    <property type="match status" value="1"/>
</dbReference>
<dbReference type="InterPro" id="IPR003593">
    <property type="entry name" value="AAA+_ATPase"/>
</dbReference>
<dbReference type="EMBL" id="CP009933">
    <property type="protein sequence ID" value="AKA67170.1"/>
    <property type="molecule type" value="Genomic_DNA"/>
</dbReference>
<keyword evidence="6 7" id="KW-0472">Membrane</keyword>
<dbReference type="Pfam" id="PF00664">
    <property type="entry name" value="ABC_membrane"/>
    <property type="match status" value="1"/>
</dbReference>
<feature type="transmembrane region" description="Helical" evidence="7">
    <location>
        <begin position="21"/>
        <end position="40"/>
    </location>
</feature>
<dbReference type="Pfam" id="PF00005">
    <property type="entry name" value="ABC_tran"/>
    <property type="match status" value="1"/>
</dbReference>
<keyword evidence="11" id="KW-1185">Reference proteome</keyword>
<sequence>MKLKDMYIRIKWIFNQAKPALHYLVIIVILAAFSAAIGTYRAIVSKHLVDAATTLQKSKLLYVLMVFGACIIIDLIIKSSASIITAKFSVDISNNIRRSLYTKIMKTEWIKLSKYHSGDVLTRITSDVDAVTNMISTTIPSMISLSVLLIGSFIALLFMEPILALILIIISPGSILLSRFFSSRLKKMYLKSQKLESEYRSFLNESIQNIVIVKSFCLEMKNVNRLKNIQRNIVKITLSKTKLSMMANVILSLGYWSGYFLIFSWGSLKLLRGTTTFGTLTAMTQLIGNIQGPVSGLASLLPSAMSALASTERIMELEGLNTDDNYSIKKDIKAVGIVYKSVYFNYKKNVTVLNNISLNINPSETIALIGPSGEGKTTFLYLLLALISPTKGHLYIKDGSDKIDISASTRKFISYVPQGNTLFSGSIADNLRLGNPYATDEELKSAAKAAYAWEFIKDSPEGFNTKLGERGTGLSEGQSQRIAIARALLHKAPILILDEATSALDSETEVKVLKTIKNLKPVPTCIIITHRNTALKICDRVFKLENNHIIEQSSLIFKDIEADVI</sequence>
<evidence type="ECO:0000256" key="5">
    <source>
        <dbReference type="ARBA" id="ARBA00022989"/>
    </source>
</evidence>
<evidence type="ECO:0000256" key="2">
    <source>
        <dbReference type="ARBA" id="ARBA00022692"/>
    </source>
</evidence>
<evidence type="ECO:0000256" key="6">
    <source>
        <dbReference type="ARBA" id="ARBA00023136"/>
    </source>
</evidence>
<dbReference type="GO" id="GO:0005524">
    <property type="term" value="F:ATP binding"/>
    <property type="evidence" value="ECO:0007669"/>
    <property type="project" value="UniProtKB-KW"/>
</dbReference>
<dbReference type="GO" id="GO:0005886">
    <property type="term" value="C:plasma membrane"/>
    <property type="evidence" value="ECO:0007669"/>
    <property type="project" value="UniProtKB-SubCell"/>
</dbReference>
<evidence type="ECO:0000256" key="4">
    <source>
        <dbReference type="ARBA" id="ARBA00022840"/>
    </source>
</evidence>
<protein>
    <submittedName>
        <fullName evidence="10">Putative ABC transporter</fullName>
    </submittedName>
</protein>
<name>A0A0E3JY25_CLOSL</name>
<proteinExistence type="predicted"/>
<dbReference type="AlphaFoldDB" id="A0A0E3JY25"/>
<dbReference type="RefSeq" id="WP_029162223.1">
    <property type="nucleotide sequence ID" value="NZ_CP009933.1"/>
</dbReference>
<evidence type="ECO:0000256" key="7">
    <source>
        <dbReference type="SAM" id="Phobius"/>
    </source>
</evidence>
<dbReference type="PROSITE" id="PS50929">
    <property type="entry name" value="ABC_TM1F"/>
    <property type="match status" value="1"/>
</dbReference>
<dbReference type="SMART" id="SM00382">
    <property type="entry name" value="AAA"/>
    <property type="match status" value="1"/>
</dbReference>
<feature type="transmembrane region" description="Helical" evidence="7">
    <location>
        <begin position="139"/>
        <end position="156"/>
    </location>
</feature>
<gene>
    <name evidence="10" type="ORF">CSCA_0045</name>
</gene>
<dbReference type="GO" id="GO:0016887">
    <property type="term" value="F:ATP hydrolysis activity"/>
    <property type="evidence" value="ECO:0007669"/>
    <property type="project" value="InterPro"/>
</dbReference>
<dbReference type="InterPro" id="IPR036640">
    <property type="entry name" value="ABC1_TM_sf"/>
</dbReference>
<evidence type="ECO:0000256" key="1">
    <source>
        <dbReference type="ARBA" id="ARBA00004651"/>
    </source>
</evidence>
<dbReference type="SUPFAM" id="SSF90123">
    <property type="entry name" value="ABC transporter transmembrane region"/>
    <property type="match status" value="1"/>
</dbReference>
<dbReference type="InterPro" id="IPR011527">
    <property type="entry name" value="ABC1_TM_dom"/>
</dbReference>
<dbReference type="PROSITE" id="PS50893">
    <property type="entry name" value="ABC_TRANSPORTER_2"/>
    <property type="match status" value="1"/>
</dbReference>
<feature type="transmembrane region" description="Helical" evidence="7">
    <location>
        <begin position="60"/>
        <end position="77"/>
    </location>
</feature>
<dbReference type="GO" id="GO:0140359">
    <property type="term" value="F:ABC-type transporter activity"/>
    <property type="evidence" value="ECO:0007669"/>
    <property type="project" value="InterPro"/>
</dbReference>
<comment type="subcellular location">
    <subcellularLocation>
        <location evidence="1">Cell membrane</location>
        <topology evidence="1">Multi-pass membrane protein</topology>
    </subcellularLocation>
</comment>
<dbReference type="Proteomes" id="UP000033115">
    <property type="component" value="Chromosome"/>
</dbReference>
<dbReference type="PANTHER" id="PTHR24221:SF654">
    <property type="entry name" value="ATP-BINDING CASSETTE SUB-FAMILY B MEMBER 6"/>
    <property type="match status" value="1"/>
</dbReference>
<feature type="domain" description="ABC transmembrane type-1" evidence="9">
    <location>
        <begin position="25"/>
        <end position="306"/>
    </location>
</feature>